<reference evidence="1" key="2">
    <citation type="submission" date="2025-08" db="UniProtKB">
        <authorList>
            <consortium name="Ensembl"/>
        </authorList>
    </citation>
    <scope>IDENTIFICATION</scope>
</reference>
<name>A0A8I5NQZ7_PAPAN</name>
<protein>
    <submittedName>
        <fullName evidence="1">Uncharacterized protein</fullName>
    </submittedName>
</protein>
<reference evidence="1" key="3">
    <citation type="submission" date="2025-09" db="UniProtKB">
        <authorList>
            <consortium name="Ensembl"/>
        </authorList>
    </citation>
    <scope>IDENTIFICATION</scope>
</reference>
<proteinExistence type="predicted"/>
<keyword evidence="2" id="KW-1185">Reference proteome</keyword>
<evidence type="ECO:0000313" key="2">
    <source>
        <dbReference type="Proteomes" id="UP000028761"/>
    </source>
</evidence>
<dbReference type="Proteomes" id="UP000028761">
    <property type="component" value="Chromosome 3"/>
</dbReference>
<reference evidence="1 2" key="1">
    <citation type="submission" date="2012-03" db="EMBL/GenBank/DDBJ databases">
        <title>Whole Genome Assembly of Papio anubis.</title>
        <authorList>
            <person name="Liu Y.L."/>
            <person name="Abraham K.A."/>
            <person name="Akbar H.A."/>
            <person name="Ali S.A."/>
            <person name="Anosike U.A."/>
            <person name="Aqrawi P.A."/>
            <person name="Arias F.A."/>
            <person name="Attaway T.A."/>
            <person name="Awwad R.A."/>
            <person name="Babu C.B."/>
            <person name="Bandaranaike D.B."/>
            <person name="Battles P.B."/>
            <person name="Bell A.B."/>
            <person name="Beltran B.B."/>
            <person name="Berhane-Mersha D.B."/>
            <person name="Bess C.B."/>
            <person name="Bickham C.B."/>
            <person name="Bolden T.B."/>
            <person name="Carter K.C."/>
            <person name="Chau D.C."/>
            <person name="Chavez A.C."/>
            <person name="Clerc-Blankenburg K.C."/>
            <person name="Coyle M.C."/>
            <person name="Dao M.D."/>
            <person name="Davila M.L.D."/>
            <person name="Davy-Carroll L.D."/>
            <person name="Denson S.D."/>
            <person name="Dinh H.D."/>
            <person name="Fernandez S.F."/>
            <person name="Fernando P.F."/>
            <person name="Forbes L.F."/>
            <person name="Francis C.F."/>
            <person name="Francisco L.F."/>
            <person name="Fu Q.F."/>
            <person name="Garcia-Iii R.G."/>
            <person name="Garrett T.G."/>
            <person name="Gross S.G."/>
            <person name="Gubbala S.G."/>
            <person name="Hirani K.H."/>
            <person name="Hogues M.H."/>
            <person name="Hollins B.H."/>
            <person name="Jackson L.J."/>
            <person name="Javaid M.J."/>
            <person name="Jhangiani S.J."/>
            <person name="Johnson A.J."/>
            <person name="Johnson B.J."/>
            <person name="Jones J.J."/>
            <person name="Joshi V.J."/>
            <person name="Kalu J.K."/>
            <person name="Khan N.K."/>
            <person name="Korchina V.K."/>
            <person name="Kovar C.K."/>
            <person name="Lago L.L."/>
            <person name="Lara F.L."/>
            <person name="Le T.-K.L."/>
            <person name="Lee S.L."/>
            <person name="Legall-Iii F.L."/>
            <person name="Lemon S.L."/>
            <person name="Liu J.L."/>
            <person name="Liu Y.-S.L."/>
            <person name="Liyanage D.L."/>
            <person name="Lopez J.L."/>
            <person name="Lorensuhewa L.L."/>
            <person name="Mata R.M."/>
            <person name="Mathew T.M."/>
            <person name="Mercado C.M."/>
            <person name="Mercado I.M."/>
            <person name="Morales K.M."/>
            <person name="Morgan M.M."/>
            <person name="Munidasa M.M."/>
            <person name="Ngo D.N."/>
            <person name="Nguyen L.N."/>
            <person name="Nguyen T.N."/>
            <person name="Nguyen N.N."/>
            <person name="Obregon M.O."/>
            <person name="Okwuonu G.O."/>
            <person name="Ongeri F.O."/>
            <person name="Onwere C.O."/>
            <person name="Osifeso I.O."/>
            <person name="Parra A.P."/>
            <person name="Patil S.P."/>
            <person name="Perez A.P."/>
            <person name="Perez Y.P."/>
            <person name="Pham C.P."/>
            <person name="Pu L.-L.P."/>
            <person name="Puazo M.P."/>
            <person name="Quiroz J.Q."/>
            <person name="Rouhana J.R."/>
            <person name="Ruiz M.R."/>
            <person name="Ruiz S.-J.R."/>
            <person name="Saada N.S."/>
            <person name="Santibanez J.S."/>
            <person name="Scheel M.S."/>
            <person name="Schneider B.S."/>
            <person name="Simmons D.S."/>
            <person name="Sisson I.S."/>
            <person name="Tang L.-Y.T."/>
            <person name="Thornton R.T."/>
            <person name="Tisius J.T."/>
            <person name="Toledanes G.T."/>
            <person name="Trejos Z.T."/>
            <person name="Usmani K.U."/>
            <person name="Varghese R.V."/>
            <person name="Vattathil S.V."/>
            <person name="Vee V.V."/>
            <person name="Walker D.W."/>
            <person name="Weissenberger G.W."/>
            <person name="White C.W."/>
            <person name="Williams A.W."/>
            <person name="Woodworth J.W."/>
            <person name="Wright R.W."/>
            <person name="Zhu Y.Z."/>
            <person name="Han Y.H."/>
            <person name="Newsham I.N."/>
            <person name="Nazareth L.N."/>
            <person name="Worley K.W."/>
            <person name="Muzny D.M."/>
            <person name="Rogers J.R."/>
            <person name="Gibbs R.G."/>
        </authorList>
    </citation>
    <scope>NUCLEOTIDE SEQUENCE [LARGE SCALE GENOMIC DNA]</scope>
</reference>
<evidence type="ECO:0000313" key="1">
    <source>
        <dbReference type="Ensembl" id="ENSPANP00000059279.1"/>
    </source>
</evidence>
<accession>A0A8I5NQZ7</accession>
<dbReference type="Ensembl" id="ENSPANT00000072147.1">
    <property type="protein sequence ID" value="ENSPANP00000059279.1"/>
    <property type="gene ID" value="ENSPANG00000049837.1"/>
</dbReference>
<organism evidence="1 2">
    <name type="scientific">Papio anubis</name>
    <name type="common">Olive baboon</name>
    <dbReference type="NCBI Taxonomy" id="9555"/>
    <lineage>
        <taxon>Eukaryota</taxon>
        <taxon>Metazoa</taxon>
        <taxon>Chordata</taxon>
        <taxon>Craniata</taxon>
        <taxon>Vertebrata</taxon>
        <taxon>Euteleostomi</taxon>
        <taxon>Mammalia</taxon>
        <taxon>Eutheria</taxon>
        <taxon>Euarchontoglires</taxon>
        <taxon>Primates</taxon>
        <taxon>Haplorrhini</taxon>
        <taxon>Catarrhini</taxon>
        <taxon>Cercopithecidae</taxon>
        <taxon>Cercopithecinae</taxon>
        <taxon>Papio</taxon>
    </lineage>
</organism>
<sequence length="114" mass="12649">MTSLAQADGTKICFPRCSANQENRGEVKDTKTLTMHPLQTDQKFSVVRGLLSGRNRVRTGWFGSLEDSSRWNRARLAAGFISDILPQTRRTRCLLLKSQLCSSVMAASAKTAMI</sequence>
<dbReference type="AlphaFoldDB" id="A0A8I5NQZ7"/>